<name>A0A147KCV9_9BACI</name>
<keyword evidence="4" id="KW-1185">Reference proteome</keyword>
<evidence type="ECO:0000259" key="2">
    <source>
        <dbReference type="Pfam" id="PF02525"/>
    </source>
</evidence>
<dbReference type="EMBL" id="LDYG01000001">
    <property type="protein sequence ID" value="KUP09482.1"/>
    <property type="molecule type" value="Genomic_DNA"/>
</dbReference>
<dbReference type="InterPro" id="IPR003680">
    <property type="entry name" value="Flavodoxin_fold"/>
</dbReference>
<proteinExistence type="predicted"/>
<dbReference type="Proteomes" id="UP000074108">
    <property type="component" value="Unassembled WGS sequence"/>
</dbReference>
<accession>A0A147KCV9</accession>
<evidence type="ECO:0000256" key="1">
    <source>
        <dbReference type="ARBA" id="ARBA00023002"/>
    </source>
</evidence>
<dbReference type="PATRIC" id="fig|1150625.3.peg.159"/>
<organism evidence="3 4">
    <name type="scientific">Bacillus coahuilensis p1.1.43</name>
    <dbReference type="NCBI Taxonomy" id="1150625"/>
    <lineage>
        <taxon>Bacteria</taxon>
        <taxon>Bacillati</taxon>
        <taxon>Bacillota</taxon>
        <taxon>Bacilli</taxon>
        <taxon>Bacillales</taxon>
        <taxon>Bacillaceae</taxon>
        <taxon>Bacillus</taxon>
    </lineage>
</organism>
<reference evidence="3 4" key="1">
    <citation type="journal article" date="2016" name="Front. Microbiol.">
        <title>Microevolution Analysis of Bacillus coahuilensis Unveils Differences in Phosphorus Acquisition Strategies and Their Regulation.</title>
        <authorList>
            <person name="Gomez-Lunar Z."/>
            <person name="Hernandez-Gonzalez I."/>
            <person name="Rodriguez-Torres M.D."/>
            <person name="Souza V."/>
            <person name="Olmedo-Alvarez G."/>
        </authorList>
    </citation>
    <scope>NUCLEOTIDE SEQUENCE [LARGE SCALE GENOMIC DNA]</scope>
    <source>
        <strain evidence="4">p1.1.43</strain>
    </source>
</reference>
<dbReference type="GO" id="GO:0009055">
    <property type="term" value="F:electron transfer activity"/>
    <property type="evidence" value="ECO:0007669"/>
    <property type="project" value="TreeGrafter"/>
</dbReference>
<keyword evidence="1" id="KW-0560">Oxidoreductase</keyword>
<dbReference type="InterPro" id="IPR046980">
    <property type="entry name" value="KefG/KefF"/>
</dbReference>
<dbReference type="PANTHER" id="PTHR47307:SF1">
    <property type="entry name" value="GLUTATHIONE-REGULATED POTASSIUM-EFFLUX SYSTEM ANCILLARY PROTEIN KEFG"/>
    <property type="match status" value="1"/>
</dbReference>
<dbReference type="OrthoDB" id="9798454at2"/>
<dbReference type="AlphaFoldDB" id="A0A147KCV9"/>
<dbReference type="Pfam" id="PF02525">
    <property type="entry name" value="Flavodoxin_2"/>
    <property type="match status" value="1"/>
</dbReference>
<dbReference type="PANTHER" id="PTHR47307">
    <property type="entry name" value="GLUTATHIONE-REGULATED POTASSIUM-EFFLUX SYSTEM ANCILLARY PROTEIN KEFG"/>
    <property type="match status" value="1"/>
</dbReference>
<evidence type="ECO:0000313" key="4">
    <source>
        <dbReference type="Proteomes" id="UP000074108"/>
    </source>
</evidence>
<dbReference type="GO" id="GO:0003955">
    <property type="term" value="F:NAD(P)H dehydrogenase (quinone) activity"/>
    <property type="evidence" value="ECO:0007669"/>
    <property type="project" value="TreeGrafter"/>
</dbReference>
<feature type="domain" description="Flavodoxin-like fold" evidence="2">
    <location>
        <begin position="1"/>
        <end position="169"/>
    </location>
</feature>
<dbReference type="GO" id="GO:0010181">
    <property type="term" value="F:FMN binding"/>
    <property type="evidence" value="ECO:0007669"/>
    <property type="project" value="TreeGrafter"/>
</dbReference>
<protein>
    <submittedName>
        <fullName evidence="3">General stress protein</fullName>
    </submittedName>
</protein>
<sequence>MKTLVLVAHPNLSQSVMNKAWTERLSSTDHVTVHELYKEYPTGEIDLEREQALLLQHDRIVFQFPLYWYSSPSLLKEWQDVVLAYGWAYGSSGTKLHGKEFMLAISSGGPASAYQAGGFNHYSMSELTKPFQAMANLTGMRFLPTFTAQGVRTFTPEQIAESAKQLADHVVKVY</sequence>
<dbReference type="Gene3D" id="3.40.50.360">
    <property type="match status" value="1"/>
</dbReference>
<dbReference type="STRING" id="1150625.Q75_00765"/>
<dbReference type="SUPFAM" id="SSF52218">
    <property type="entry name" value="Flavoproteins"/>
    <property type="match status" value="1"/>
</dbReference>
<comment type="caution">
    <text evidence="3">The sequence shown here is derived from an EMBL/GenBank/DDBJ whole genome shotgun (WGS) entry which is preliminary data.</text>
</comment>
<dbReference type="InterPro" id="IPR029039">
    <property type="entry name" value="Flavoprotein-like_sf"/>
</dbReference>
<dbReference type="RefSeq" id="WP_059350006.1">
    <property type="nucleotide sequence ID" value="NZ_LDYG01000001.1"/>
</dbReference>
<gene>
    <name evidence="3" type="ORF">Q75_00765</name>
</gene>
<evidence type="ECO:0000313" key="3">
    <source>
        <dbReference type="EMBL" id="KUP09482.1"/>
    </source>
</evidence>